<dbReference type="RefSeq" id="WP_066893267.1">
    <property type="nucleotide sequence ID" value="NZ_LZDN01000013.1"/>
</dbReference>
<dbReference type="OrthoDB" id="9134227at2"/>
<evidence type="ECO:0000256" key="1">
    <source>
        <dbReference type="SAM" id="MobiDB-lite"/>
    </source>
</evidence>
<feature type="domain" description="MrfA-like Zn-binding" evidence="2">
    <location>
        <begin position="533"/>
        <end position="634"/>
    </location>
</feature>
<protein>
    <recommendedName>
        <fullName evidence="2">MrfA-like Zn-binding domain-containing protein</fullName>
    </recommendedName>
</protein>
<accession>A0A1B8PJ82</accession>
<dbReference type="EMBL" id="LZDN01000013">
    <property type="protein sequence ID" value="OBX50596.1"/>
    <property type="molecule type" value="Genomic_DNA"/>
</dbReference>
<dbReference type="NCBIfam" id="NF038324">
    <property type="entry name" value="DrmB_fam"/>
    <property type="match status" value="1"/>
</dbReference>
<evidence type="ECO:0000259" key="2">
    <source>
        <dbReference type="Pfam" id="PF09369"/>
    </source>
</evidence>
<proteinExistence type="predicted"/>
<sequence length="667" mass="76332">MRGLKFSNVRLSHLLRHCAVGSIVRTSQFCVTVKDISYWTHKDGRPFGQEILYVEQIKKSLGLTQKLRRPPVGKIDNEGEFEHGSGNYIPAQVFPSWFVCTKCRQLQQNSHKKDSDGQLDGFDKFGKVHDKPSLFCHELHCHGELEQVYLVQVDNRGYLYDVPWYRIAHQHSKQKCDWHANKLYWHARANGRYKENTVICTCGALNTFSFGEPRYFQGHEQPWLYDACFKVDDGQPDTAQDSHQDASKQQPTAYIMEVNDTRVYTPITKEALVIPPESRIARGTLVDRLYCHEMKDELLRDDIDFDEQRALKNRLKGEFDCDAISLEEAIKSLREGYPNFDGEFQQKPLHELEYEALTTHKDFDDEEDFVTHHVSDEFHHTLQGMNQDEFIRLDRLIDKVVAVSKLKEILVFKGFTRGGDLSSDEIQISVKKSTNSIESDNHSPSTAHQKDKNDRIIPPDVMGVSDWLPALELYGEGIFISFDERIIRQWQQDERIQKRADIFAKRLLGSIHAYTLNQKEMVVNARFLFLHAFSHLFIKELENLAGYPAASLKEKIYSSSDPDNPMAGVLIYTAVADVDGTLGGLVELSEPKSMIQILTRVFERVWWCSLDPVCGSHGGQGPALLNMAACHCCLLLPETSCMCGNVLLDRVMIKGDECTPSIFDFIK</sequence>
<comment type="caution">
    <text evidence="3">The sequence shown here is derived from an EMBL/GenBank/DDBJ whole genome shotgun (WGS) entry which is preliminary data.</text>
</comment>
<dbReference type="Proteomes" id="UP000092671">
    <property type="component" value="Unassembled WGS sequence"/>
</dbReference>
<dbReference type="AlphaFoldDB" id="A0A1B8PJ82"/>
<gene>
    <name evidence="3" type="ORF">A9Z60_09170</name>
</gene>
<dbReference type="InterPro" id="IPR018973">
    <property type="entry name" value="MZB"/>
</dbReference>
<name>A0A1B8PJ82_MORNO</name>
<feature type="region of interest" description="Disordered" evidence="1">
    <location>
        <begin position="432"/>
        <end position="455"/>
    </location>
</feature>
<reference evidence="3 4" key="1">
    <citation type="submission" date="2016-06" db="EMBL/GenBank/DDBJ databases">
        <title>Draft genome of Moraxella nonliquefaciens CCUG 60284.</title>
        <authorList>
            <person name="Salva-Serra F."/>
            <person name="Engstrom-Jakobsson H."/>
            <person name="Thorell K."/>
            <person name="Gonzales-Siles L."/>
            <person name="Karlsson R."/>
            <person name="Boulund F."/>
            <person name="Engstrand L."/>
            <person name="Kristiansson E."/>
            <person name="Moore E."/>
        </authorList>
    </citation>
    <scope>NUCLEOTIDE SEQUENCE [LARGE SCALE GENOMIC DNA]</scope>
    <source>
        <strain evidence="3 4">CCUG 60284</strain>
    </source>
</reference>
<dbReference type="InterPro" id="IPR047721">
    <property type="entry name" value="DrmB"/>
</dbReference>
<dbReference type="Pfam" id="PF09369">
    <property type="entry name" value="MZB"/>
    <property type="match status" value="1"/>
</dbReference>
<feature type="compositionally biased region" description="Polar residues" evidence="1">
    <location>
        <begin position="432"/>
        <end position="447"/>
    </location>
</feature>
<organism evidence="3 4">
    <name type="scientific">Moraxella nonliquefaciens</name>
    <dbReference type="NCBI Taxonomy" id="478"/>
    <lineage>
        <taxon>Bacteria</taxon>
        <taxon>Pseudomonadati</taxon>
        <taxon>Pseudomonadota</taxon>
        <taxon>Gammaproteobacteria</taxon>
        <taxon>Moraxellales</taxon>
        <taxon>Moraxellaceae</taxon>
        <taxon>Moraxella</taxon>
    </lineage>
</organism>
<evidence type="ECO:0000313" key="4">
    <source>
        <dbReference type="Proteomes" id="UP000092671"/>
    </source>
</evidence>
<evidence type="ECO:0000313" key="3">
    <source>
        <dbReference type="EMBL" id="OBX50596.1"/>
    </source>
</evidence>